<dbReference type="InterPro" id="IPR000177">
    <property type="entry name" value="Apple"/>
</dbReference>
<dbReference type="InterPro" id="IPR003609">
    <property type="entry name" value="Pan_app"/>
</dbReference>
<evidence type="ECO:0000313" key="6">
    <source>
        <dbReference type="Proteomes" id="UP000224006"/>
    </source>
</evidence>
<dbReference type="GO" id="GO:0005576">
    <property type="term" value="C:extracellular region"/>
    <property type="evidence" value="ECO:0007669"/>
    <property type="project" value="InterPro"/>
</dbReference>
<evidence type="ECO:0000313" key="5">
    <source>
        <dbReference type="EMBL" id="PFH36299.1"/>
    </source>
</evidence>
<evidence type="ECO:0000259" key="4">
    <source>
        <dbReference type="PROSITE" id="PS50948"/>
    </source>
</evidence>
<keyword evidence="2" id="KW-1015">Disulfide bond</keyword>
<dbReference type="EMBL" id="NWUJ01000003">
    <property type="protein sequence ID" value="PFH36299.1"/>
    <property type="molecule type" value="Genomic_DNA"/>
</dbReference>
<name>A0A2A9MEJ6_BESBE</name>
<accession>A0A2A9MEJ6</accession>
<dbReference type="OrthoDB" id="329087at2759"/>
<dbReference type="AlphaFoldDB" id="A0A2A9MEJ6"/>
<gene>
    <name evidence="5" type="ORF">BESB_044910</name>
</gene>
<dbReference type="VEuPathDB" id="ToxoDB:BESB_044910"/>
<dbReference type="Pfam" id="PF00024">
    <property type="entry name" value="PAN_1"/>
    <property type="match status" value="2"/>
</dbReference>
<dbReference type="PROSITE" id="PS50948">
    <property type="entry name" value="PAN"/>
    <property type="match status" value="1"/>
</dbReference>
<protein>
    <recommendedName>
        <fullName evidence="4">Apple domain-containing protein</fullName>
    </recommendedName>
</protein>
<dbReference type="GeneID" id="40309421"/>
<dbReference type="SUPFAM" id="SSF57414">
    <property type="entry name" value="Hairpin loop containing domain-like"/>
    <property type="match status" value="2"/>
</dbReference>
<comment type="caution">
    <text evidence="5">The sequence shown here is derived from an EMBL/GenBank/DDBJ whole genome shotgun (WGS) entry which is preliminary data.</text>
</comment>
<dbReference type="Proteomes" id="UP000224006">
    <property type="component" value="Chromosome III"/>
</dbReference>
<organism evidence="5 6">
    <name type="scientific">Besnoitia besnoiti</name>
    <name type="common">Apicomplexan protozoan</name>
    <dbReference type="NCBI Taxonomy" id="94643"/>
    <lineage>
        <taxon>Eukaryota</taxon>
        <taxon>Sar</taxon>
        <taxon>Alveolata</taxon>
        <taxon>Apicomplexa</taxon>
        <taxon>Conoidasida</taxon>
        <taxon>Coccidia</taxon>
        <taxon>Eucoccidiorida</taxon>
        <taxon>Eimeriorina</taxon>
        <taxon>Sarcocystidae</taxon>
        <taxon>Besnoitia</taxon>
    </lineage>
</organism>
<feature type="signal peptide" evidence="3">
    <location>
        <begin position="1"/>
        <end position="24"/>
    </location>
</feature>
<dbReference type="GO" id="GO:0006508">
    <property type="term" value="P:proteolysis"/>
    <property type="evidence" value="ECO:0007669"/>
    <property type="project" value="InterPro"/>
</dbReference>
<keyword evidence="3" id="KW-0732">Signal</keyword>
<dbReference type="CDD" id="cd01100">
    <property type="entry name" value="APPLE_Factor_XI_like"/>
    <property type="match status" value="1"/>
</dbReference>
<dbReference type="SMART" id="SM00223">
    <property type="entry name" value="APPLE"/>
    <property type="match status" value="3"/>
</dbReference>
<evidence type="ECO:0000256" key="1">
    <source>
        <dbReference type="ARBA" id="ARBA00022737"/>
    </source>
</evidence>
<keyword evidence="6" id="KW-1185">Reference proteome</keyword>
<feature type="chain" id="PRO_5013264716" description="Apple domain-containing protein" evidence="3">
    <location>
        <begin position="25"/>
        <end position="277"/>
    </location>
</feature>
<evidence type="ECO:0000256" key="2">
    <source>
        <dbReference type="ARBA" id="ARBA00023157"/>
    </source>
</evidence>
<dbReference type="Gene3D" id="3.50.4.10">
    <property type="entry name" value="Hepatocyte Growth Factor"/>
    <property type="match status" value="3"/>
</dbReference>
<sequence length="277" mass="31562">MKLAVLSPACLLVGLLGQPEETVALRSKALATSENSVDATALSERHVRNLNMDNNWWHDKEFAARACLMHDVDTPTPTLYTDDNRDQEGCRVWCENEPQCNHWTFNPQLRRCFLKKGPLHTEARKGYISAPRVCDNSAMTNFGWGSTAPEIDVTPADFALQCREKCEANPGCSHFTWNKNSKKCYLKNGRAHLRQYNGDETSVPCVWYNIGSRTSDERVFHNITTMYQCLLLCQTHDWCTHATWNVDSKNCFMKKGEPLTVSYQGDITIRSSCMRLL</sequence>
<proteinExistence type="predicted"/>
<dbReference type="Pfam" id="PF14295">
    <property type="entry name" value="PAN_4"/>
    <property type="match status" value="1"/>
</dbReference>
<dbReference type="KEGG" id="bbes:BESB_044910"/>
<dbReference type="RefSeq" id="XP_029220308.1">
    <property type="nucleotide sequence ID" value="XM_029362942.1"/>
</dbReference>
<feature type="domain" description="Apple" evidence="4">
    <location>
        <begin position="134"/>
        <end position="205"/>
    </location>
</feature>
<keyword evidence="1" id="KW-0677">Repeat</keyword>
<reference evidence="5 6" key="1">
    <citation type="submission" date="2017-09" db="EMBL/GenBank/DDBJ databases">
        <title>Genome sequencing of Besnoitia besnoiti strain Bb-Ger1.</title>
        <authorList>
            <person name="Schares G."/>
            <person name="Venepally P."/>
            <person name="Lorenzi H.A."/>
        </authorList>
    </citation>
    <scope>NUCLEOTIDE SEQUENCE [LARGE SCALE GENOMIC DNA]</scope>
    <source>
        <strain evidence="5 6">Bb-Ger1</strain>
    </source>
</reference>
<evidence type="ECO:0000256" key="3">
    <source>
        <dbReference type="SAM" id="SignalP"/>
    </source>
</evidence>